<dbReference type="OrthoDB" id="128993at2"/>
<evidence type="ECO:0000256" key="4">
    <source>
        <dbReference type="PIRSR" id="PIRSR606118-50"/>
    </source>
</evidence>
<dbReference type="GO" id="GO:0000150">
    <property type="term" value="F:DNA strand exchange activity"/>
    <property type="evidence" value="ECO:0007669"/>
    <property type="project" value="InterPro"/>
</dbReference>
<comment type="caution">
    <text evidence="6">The sequence shown here is derived from an EMBL/GenBank/DDBJ whole genome shotgun (WGS) entry which is preliminary data.</text>
</comment>
<dbReference type="GO" id="GO:0003677">
    <property type="term" value="F:DNA binding"/>
    <property type="evidence" value="ECO:0007669"/>
    <property type="project" value="UniProtKB-KW"/>
</dbReference>
<dbReference type="Gene3D" id="3.40.50.1390">
    <property type="entry name" value="Resolvase, N-terminal catalytic domain"/>
    <property type="match status" value="1"/>
</dbReference>
<dbReference type="PANTHER" id="PTHR30461">
    <property type="entry name" value="DNA-INVERTASE FROM LAMBDOID PROPHAGE"/>
    <property type="match status" value="1"/>
</dbReference>
<keyword evidence="7" id="KW-1185">Reference proteome</keyword>
<evidence type="ECO:0000256" key="1">
    <source>
        <dbReference type="ARBA" id="ARBA00022908"/>
    </source>
</evidence>
<reference evidence="6 7" key="1">
    <citation type="submission" date="2019-03" db="EMBL/GenBank/DDBJ databases">
        <title>Genomics of glacier-inhabiting Cryobacterium strains.</title>
        <authorList>
            <person name="Liu Q."/>
            <person name="Xin Y.-H."/>
        </authorList>
    </citation>
    <scope>NUCLEOTIDE SEQUENCE [LARGE SCALE GENOMIC DNA]</scope>
    <source>
        <strain evidence="6 7">Hh14</strain>
    </source>
</reference>
<keyword evidence="2" id="KW-0238">DNA-binding</keyword>
<evidence type="ECO:0000256" key="3">
    <source>
        <dbReference type="ARBA" id="ARBA00023172"/>
    </source>
</evidence>
<keyword evidence="1" id="KW-0229">DNA integration</keyword>
<dbReference type="CDD" id="cd03768">
    <property type="entry name" value="SR_ResInv"/>
    <property type="match status" value="1"/>
</dbReference>
<dbReference type="Pfam" id="PF00239">
    <property type="entry name" value="Resolvase"/>
    <property type="match status" value="1"/>
</dbReference>
<dbReference type="SUPFAM" id="SSF53041">
    <property type="entry name" value="Resolvase-like"/>
    <property type="match status" value="1"/>
</dbReference>
<dbReference type="PROSITE" id="PS00398">
    <property type="entry name" value="RECOMBINASES_2"/>
    <property type="match status" value="1"/>
</dbReference>
<gene>
    <name evidence="6" type="ORF">E3T55_19580</name>
</gene>
<dbReference type="EMBL" id="SOHE01000090">
    <property type="protein sequence ID" value="TFD44997.1"/>
    <property type="molecule type" value="Genomic_DNA"/>
</dbReference>
<feature type="active site" description="O-(5'-phospho-DNA)-serine intermediate" evidence="4">
    <location>
        <position position="20"/>
    </location>
</feature>
<sequence length="210" mass="23205">MTEPDELRPEAVLIGYARVSLVEQDFEAQVNRLNQLGVDPARIYTDYGFSGEAMTRDGLARALGACRPGDTLVVPSIDRLASNALGVVDIVKDLGERRVLLNVDGDLYDPLDPMAAMFYRMLTAVAEAESGWNSLRTREAMARPGVREKLQGRRPRLSPAQDAELAAQFTDPKVDVLAIAAQFGMSRSSVYRVRDRHRKRESATPIVEST</sequence>
<organism evidence="6 7">
    <name type="scientific">Cryobacterium frigoriphilum</name>
    <dbReference type="NCBI Taxonomy" id="1259150"/>
    <lineage>
        <taxon>Bacteria</taxon>
        <taxon>Bacillati</taxon>
        <taxon>Actinomycetota</taxon>
        <taxon>Actinomycetes</taxon>
        <taxon>Micrococcales</taxon>
        <taxon>Microbacteriaceae</taxon>
        <taxon>Cryobacterium</taxon>
    </lineage>
</organism>
<keyword evidence="3" id="KW-0233">DNA recombination</keyword>
<dbReference type="InterPro" id="IPR006119">
    <property type="entry name" value="Resolv_N"/>
</dbReference>
<dbReference type="Proteomes" id="UP000297447">
    <property type="component" value="Unassembled WGS sequence"/>
</dbReference>
<dbReference type="AlphaFoldDB" id="A0A4R8ZTJ8"/>
<dbReference type="PROSITE" id="PS51736">
    <property type="entry name" value="RECOMBINASES_3"/>
    <property type="match status" value="1"/>
</dbReference>
<dbReference type="GO" id="GO:0015074">
    <property type="term" value="P:DNA integration"/>
    <property type="evidence" value="ECO:0007669"/>
    <property type="project" value="UniProtKB-KW"/>
</dbReference>
<name>A0A4R8ZTJ8_9MICO</name>
<evidence type="ECO:0000256" key="2">
    <source>
        <dbReference type="ARBA" id="ARBA00023125"/>
    </source>
</evidence>
<evidence type="ECO:0000313" key="7">
    <source>
        <dbReference type="Proteomes" id="UP000297447"/>
    </source>
</evidence>
<feature type="domain" description="Resolvase/invertase-type recombinase catalytic" evidence="5">
    <location>
        <begin position="12"/>
        <end position="148"/>
    </location>
</feature>
<evidence type="ECO:0000259" key="5">
    <source>
        <dbReference type="PROSITE" id="PS51736"/>
    </source>
</evidence>
<dbReference type="PANTHER" id="PTHR30461:SF2">
    <property type="entry name" value="SERINE RECOMBINASE PINE-RELATED"/>
    <property type="match status" value="1"/>
</dbReference>
<dbReference type="SMART" id="SM00857">
    <property type="entry name" value="Resolvase"/>
    <property type="match status" value="1"/>
</dbReference>
<protein>
    <submittedName>
        <fullName evidence="6">Recombinase family protein</fullName>
    </submittedName>
</protein>
<evidence type="ECO:0000313" key="6">
    <source>
        <dbReference type="EMBL" id="TFD44997.1"/>
    </source>
</evidence>
<dbReference type="InterPro" id="IPR006118">
    <property type="entry name" value="Recombinase_CS"/>
</dbReference>
<dbReference type="RefSeq" id="WP_134521244.1">
    <property type="nucleotide sequence ID" value="NZ_SOHE01000090.1"/>
</dbReference>
<dbReference type="InterPro" id="IPR036162">
    <property type="entry name" value="Resolvase-like_N_sf"/>
</dbReference>
<proteinExistence type="predicted"/>
<accession>A0A4R8ZTJ8</accession>
<dbReference type="InterPro" id="IPR050639">
    <property type="entry name" value="SSR_resolvase"/>
</dbReference>